<evidence type="ECO:0000256" key="1">
    <source>
        <dbReference type="PROSITE-ProRule" id="PRU10141"/>
    </source>
</evidence>
<keyword evidence="3" id="KW-1185">Reference proteome</keyword>
<keyword evidence="1" id="KW-0547">Nucleotide-binding</keyword>
<accession>A0A077ZQI6</accession>
<dbReference type="AlphaFoldDB" id="A0A077ZQI6"/>
<dbReference type="InterPro" id="IPR017441">
    <property type="entry name" value="Protein_kinase_ATP_BS"/>
</dbReference>
<dbReference type="Proteomes" id="UP000039865">
    <property type="component" value="Unassembled WGS sequence"/>
</dbReference>
<proteinExistence type="predicted"/>
<evidence type="ECO:0000313" key="3">
    <source>
        <dbReference type="Proteomes" id="UP000039865"/>
    </source>
</evidence>
<protein>
    <recommendedName>
        <fullName evidence="4">Serine/threonine protein kinase</fullName>
    </recommendedName>
</protein>
<feature type="binding site" evidence="1">
    <location>
        <position position="45"/>
    </location>
    <ligand>
        <name>ATP</name>
        <dbReference type="ChEBI" id="CHEBI:30616"/>
    </ligand>
</feature>
<keyword evidence="1" id="KW-0067">ATP-binding</keyword>
<dbReference type="GO" id="GO:0005524">
    <property type="term" value="F:ATP binding"/>
    <property type="evidence" value="ECO:0007669"/>
    <property type="project" value="UniProtKB-UniRule"/>
</dbReference>
<dbReference type="InParanoid" id="A0A077ZQI6"/>
<gene>
    <name evidence="2" type="primary">Contig169.g6</name>
    <name evidence="2" type="ORF">STYLEM_1133</name>
</gene>
<evidence type="ECO:0008006" key="4">
    <source>
        <dbReference type="Google" id="ProtNLM"/>
    </source>
</evidence>
<dbReference type="EMBL" id="CCKQ01001071">
    <property type="protein sequence ID" value="CDW72178.1"/>
    <property type="molecule type" value="Genomic_DNA"/>
</dbReference>
<evidence type="ECO:0000313" key="2">
    <source>
        <dbReference type="EMBL" id="CDW72178.1"/>
    </source>
</evidence>
<name>A0A077ZQI6_STYLE</name>
<organism evidence="2 3">
    <name type="scientific">Stylonychia lemnae</name>
    <name type="common">Ciliate</name>
    <dbReference type="NCBI Taxonomy" id="5949"/>
    <lineage>
        <taxon>Eukaryota</taxon>
        <taxon>Sar</taxon>
        <taxon>Alveolata</taxon>
        <taxon>Ciliophora</taxon>
        <taxon>Intramacronucleata</taxon>
        <taxon>Spirotrichea</taxon>
        <taxon>Stichotrichia</taxon>
        <taxon>Sporadotrichida</taxon>
        <taxon>Oxytrichidae</taxon>
        <taxon>Stylonychinae</taxon>
        <taxon>Stylonychia</taxon>
    </lineage>
</organism>
<sequence>MSATNLHNQNLPQIVGNYKLLKYLGQGRFGFVGLYSNAADKAAIKFDSS</sequence>
<reference evidence="2 3" key="1">
    <citation type="submission" date="2014-06" db="EMBL/GenBank/DDBJ databases">
        <authorList>
            <person name="Swart Estienne"/>
        </authorList>
    </citation>
    <scope>NUCLEOTIDE SEQUENCE [LARGE SCALE GENOMIC DNA]</scope>
    <source>
        <strain evidence="2 3">130c</strain>
    </source>
</reference>
<dbReference type="PROSITE" id="PS00107">
    <property type="entry name" value="PROTEIN_KINASE_ATP"/>
    <property type="match status" value="1"/>
</dbReference>